<sequence length="51" mass="5879">MSDSSVILTFIRHGESTDNLRSIWAGWKDAPLSNHGMNVRCARERRPRQQP</sequence>
<keyword evidence="2" id="KW-1185">Reference proteome</keyword>
<dbReference type="EMBL" id="JAGFNK010000205">
    <property type="protein sequence ID" value="KAI9458819.1"/>
    <property type="molecule type" value="Genomic_DNA"/>
</dbReference>
<organism evidence="1 2">
    <name type="scientific">Russula earlei</name>
    <dbReference type="NCBI Taxonomy" id="71964"/>
    <lineage>
        <taxon>Eukaryota</taxon>
        <taxon>Fungi</taxon>
        <taxon>Dikarya</taxon>
        <taxon>Basidiomycota</taxon>
        <taxon>Agaricomycotina</taxon>
        <taxon>Agaricomycetes</taxon>
        <taxon>Russulales</taxon>
        <taxon>Russulaceae</taxon>
        <taxon>Russula</taxon>
    </lineage>
</organism>
<reference evidence="1" key="1">
    <citation type="submission" date="2021-03" db="EMBL/GenBank/DDBJ databases">
        <title>Evolutionary priming and transition to the ectomycorrhizal habit in an iconic lineage of mushroom-forming fungi: is preadaptation a requirement?</title>
        <authorList>
            <consortium name="DOE Joint Genome Institute"/>
            <person name="Looney B.P."/>
            <person name="Miyauchi S."/>
            <person name="Morin E."/>
            <person name="Drula E."/>
            <person name="Courty P.E."/>
            <person name="Chicoki N."/>
            <person name="Fauchery L."/>
            <person name="Kohler A."/>
            <person name="Kuo A."/>
            <person name="LaButti K."/>
            <person name="Pangilinan J."/>
            <person name="Lipzen A."/>
            <person name="Riley R."/>
            <person name="Andreopoulos W."/>
            <person name="He G."/>
            <person name="Johnson J."/>
            <person name="Barry K.W."/>
            <person name="Grigoriev I.V."/>
            <person name="Nagy L."/>
            <person name="Hibbett D."/>
            <person name="Henrissat B."/>
            <person name="Matheny P.B."/>
            <person name="Labbe J."/>
            <person name="Martin A.F."/>
        </authorList>
    </citation>
    <scope>NUCLEOTIDE SEQUENCE</scope>
    <source>
        <strain evidence="1">BPL698</strain>
    </source>
</reference>
<protein>
    <submittedName>
        <fullName evidence="1">Uncharacterized protein</fullName>
    </submittedName>
</protein>
<evidence type="ECO:0000313" key="1">
    <source>
        <dbReference type="EMBL" id="KAI9458819.1"/>
    </source>
</evidence>
<dbReference type="Proteomes" id="UP001207468">
    <property type="component" value="Unassembled WGS sequence"/>
</dbReference>
<comment type="caution">
    <text evidence="1">The sequence shown here is derived from an EMBL/GenBank/DDBJ whole genome shotgun (WGS) entry which is preliminary data.</text>
</comment>
<accession>A0ACC0U4G9</accession>
<name>A0ACC0U4G9_9AGAM</name>
<evidence type="ECO:0000313" key="2">
    <source>
        <dbReference type="Proteomes" id="UP001207468"/>
    </source>
</evidence>
<proteinExistence type="predicted"/>
<gene>
    <name evidence="1" type="ORF">F5148DRAFT_1219875</name>
</gene>